<evidence type="ECO:0000256" key="2">
    <source>
        <dbReference type="ARBA" id="ARBA00023295"/>
    </source>
</evidence>
<evidence type="ECO:0000313" key="3">
    <source>
        <dbReference type="EMBL" id="MCC2031575.1"/>
    </source>
</evidence>
<dbReference type="EMBL" id="JAGTTN010000001">
    <property type="protein sequence ID" value="MCC2031575.1"/>
    <property type="molecule type" value="Genomic_DNA"/>
</dbReference>
<proteinExistence type="predicted"/>
<name>A0A9X1S344_9MICO</name>
<evidence type="ECO:0000256" key="1">
    <source>
        <dbReference type="ARBA" id="ARBA00022801"/>
    </source>
</evidence>
<keyword evidence="2" id="KW-0326">Glycosidase</keyword>
<dbReference type="CDD" id="cd14791">
    <property type="entry name" value="GH36"/>
    <property type="match status" value="1"/>
</dbReference>
<gene>
    <name evidence="3" type="ORF">KEC57_05180</name>
</gene>
<evidence type="ECO:0000313" key="4">
    <source>
        <dbReference type="Proteomes" id="UP001139354"/>
    </source>
</evidence>
<dbReference type="InterPro" id="IPR017853">
    <property type="entry name" value="GH"/>
</dbReference>
<keyword evidence="4" id="KW-1185">Reference proteome</keyword>
<dbReference type="Proteomes" id="UP001139354">
    <property type="component" value="Unassembled WGS sequence"/>
</dbReference>
<dbReference type="GO" id="GO:0004557">
    <property type="term" value="F:alpha-galactosidase activity"/>
    <property type="evidence" value="ECO:0007669"/>
    <property type="project" value="InterPro"/>
</dbReference>
<dbReference type="RefSeq" id="WP_229383453.1">
    <property type="nucleotide sequence ID" value="NZ_JAGTTN010000001.1"/>
</dbReference>
<comment type="caution">
    <text evidence="3">The sequence shown here is derived from an EMBL/GenBank/DDBJ whole genome shotgun (WGS) entry which is preliminary data.</text>
</comment>
<reference evidence="3" key="1">
    <citation type="submission" date="2021-04" db="EMBL/GenBank/DDBJ databases">
        <title>Microbacterium tenobrionis sp. nov. and Microbacterium allomyrinae sp. nov., isolated from larvae of Tenobrio molitor and Allomyrina dichotoma, respectively.</title>
        <authorList>
            <person name="Lee S.D."/>
        </authorList>
    </citation>
    <scope>NUCLEOTIDE SEQUENCE</scope>
    <source>
        <strain evidence="3">BWT-G7</strain>
    </source>
</reference>
<protein>
    <submittedName>
        <fullName evidence="3">Alpha-galactosidase</fullName>
    </submittedName>
</protein>
<dbReference type="Gene3D" id="3.20.20.70">
    <property type="entry name" value="Aldolase class I"/>
    <property type="match status" value="1"/>
</dbReference>
<organism evidence="3 4">
    <name type="scientific">Microbacterium allomyrinae</name>
    <dbReference type="NCBI Taxonomy" id="2830666"/>
    <lineage>
        <taxon>Bacteria</taxon>
        <taxon>Bacillati</taxon>
        <taxon>Actinomycetota</taxon>
        <taxon>Actinomycetes</taxon>
        <taxon>Micrococcales</taxon>
        <taxon>Microbacteriaceae</taxon>
        <taxon>Microbacterium</taxon>
    </lineage>
</organism>
<accession>A0A9X1S344</accession>
<sequence>MSTMTEPHTLEWHAAPFALRVDVDDAGRPRLTRMLGDRAADVAIALPLVEIVTTTCSKRAGTRFDDTELGARLRYRSHRHRAEGERDVFEVDLADAETGLAATVTWSTVPGSEVVTVSTTVVNEHPTRRHELLFVSSVALGDARWDADDTTVHSAANTWLSEFRWQTLTYRERGGVDVAMRAHGGASTRSAQCIVGTGTWSTSENLPMGAFEAPGGGTLLWQLEANAGWSWRVAESPTRDGGALRLVLAGADALTHGWSRVLAPGESHAAPDATFAWSTSGLEPAVAALTAHRRRERAVYRTDRPVAVVYNDYMNTLMAEPTTDRLLPLIAAVGRVRADVFCVDAGWYSGEPGWWHTVGEWQESATRFPGGFREVFDAIRAAGMLPGLWLEPEAVGVRSPICEELPAEAFLQRGGVRLVEDGRHVLDFRHPAAVAHMDAVMDRLIADYGLRYVKFDANLNPTPGTDVGGLNPIEGLRRTAVAWLDWIDALHARHPDLIIENCASGGMRCDWQTLSHFALLATSDQQDESRVPPISANAPLVVPPEIAGVWSYPQAGMSPGAVHTTLVNSLLRRPILSGHLDRMDEKELALVATFVDVHRGLRDEIATAEPVWPTGLPGWDDPWVTWALCCASSTLVSIVHRFEETVAEQRIPLTRLRVSADAPVIVEQLFPPRPASWRIDGGDLVVRLDGPDAVVFRLQE</sequence>
<dbReference type="SUPFAM" id="SSF51445">
    <property type="entry name" value="(Trans)glycosidases"/>
    <property type="match status" value="1"/>
</dbReference>
<dbReference type="Gene3D" id="2.70.98.60">
    <property type="entry name" value="alpha-galactosidase from lactobacil brevis"/>
    <property type="match status" value="1"/>
</dbReference>
<dbReference type="InterPro" id="IPR013785">
    <property type="entry name" value="Aldolase_TIM"/>
</dbReference>
<dbReference type="AlphaFoldDB" id="A0A9X1S344"/>
<dbReference type="InterPro" id="IPR002252">
    <property type="entry name" value="Glyco_hydro_36"/>
</dbReference>
<keyword evidence="1" id="KW-0378">Hydrolase</keyword>
<dbReference type="InterPro" id="IPR050985">
    <property type="entry name" value="Alpha-glycosidase_related"/>
</dbReference>
<dbReference type="InterPro" id="IPR038417">
    <property type="entry name" value="Alpga-gal_N_sf"/>
</dbReference>
<dbReference type="PRINTS" id="PR00743">
    <property type="entry name" value="GLHYDRLASE36"/>
</dbReference>
<dbReference type="GO" id="GO:0016052">
    <property type="term" value="P:carbohydrate catabolic process"/>
    <property type="evidence" value="ECO:0007669"/>
    <property type="project" value="InterPro"/>
</dbReference>
<dbReference type="Pfam" id="PF02065">
    <property type="entry name" value="Melibiase"/>
    <property type="match status" value="1"/>
</dbReference>
<dbReference type="PANTHER" id="PTHR43053">
    <property type="entry name" value="GLYCOSIDASE FAMILY 31"/>
    <property type="match status" value="1"/>
</dbReference>
<dbReference type="PANTHER" id="PTHR43053:SF3">
    <property type="entry name" value="ALPHA-GALACTOSIDASE C-RELATED"/>
    <property type="match status" value="1"/>
</dbReference>